<evidence type="ECO:0000313" key="1">
    <source>
        <dbReference type="EMBL" id="MBC2594401.1"/>
    </source>
</evidence>
<dbReference type="Proteomes" id="UP000546464">
    <property type="component" value="Unassembled WGS sequence"/>
</dbReference>
<organism evidence="1 2">
    <name type="scientific">Ruficoccus amylovorans</name>
    <dbReference type="NCBI Taxonomy" id="1804625"/>
    <lineage>
        <taxon>Bacteria</taxon>
        <taxon>Pseudomonadati</taxon>
        <taxon>Verrucomicrobiota</taxon>
        <taxon>Opitutia</taxon>
        <taxon>Puniceicoccales</taxon>
        <taxon>Cerasicoccaceae</taxon>
        <taxon>Ruficoccus</taxon>
    </lineage>
</organism>
<dbReference type="RefSeq" id="WP_185675385.1">
    <property type="nucleotide sequence ID" value="NZ_JACHVB010000021.1"/>
</dbReference>
<name>A0A842HGM8_9BACT</name>
<evidence type="ECO:0008006" key="3">
    <source>
        <dbReference type="Google" id="ProtNLM"/>
    </source>
</evidence>
<dbReference type="Gene3D" id="3.40.50.1010">
    <property type="entry name" value="5'-nuclease"/>
    <property type="match status" value="1"/>
</dbReference>
<keyword evidence="2" id="KW-1185">Reference proteome</keyword>
<protein>
    <recommendedName>
        <fullName evidence="3">NYN domain-containing protein</fullName>
    </recommendedName>
</protein>
<comment type="caution">
    <text evidence="1">The sequence shown here is derived from an EMBL/GenBank/DDBJ whole genome shotgun (WGS) entry which is preliminary data.</text>
</comment>
<proteinExistence type="predicted"/>
<accession>A0A842HGM8</accession>
<gene>
    <name evidence="1" type="ORF">H5P28_09045</name>
</gene>
<dbReference type="EMBL" id="JACHVB010000021">
    <property type="protein sequence ID" value="MBC2594401.1"/>
    <property type="molecule type" value="Genomic_DNA"/>
</dbReference>
<evidence type="ECO:0000313" key="2">
    <source>
        <dbReference type="Proteomes" id="UP000546464"/>
    </source>
</evidence>
<reference evidence="1 2" key="1">
    <citation type="submission" date="2020-07" db="EMBL/GenBank/DDBJ databases">
        <authorList>
            <person name="Feng X."/>
        </authorList>
    </citation>
    <scope>NUCLEOTIDE SEQUENCE [LARGE SCALE GENOMIC DNA]</scope>
    <source>
        <strain evidence="1 2">JCM31066</strain>
    </source>
</reference>
<sequence length="153" mass="17702">MEEPANRTAFFVDGFNLYHSVCEAEKDTDERPLKWLDIAAMCESTLHLIGKTARFAGVHYFSAYADHLSEQAPDKVQRHKIFVRALTATRRVKVHLGHFRKRDTFIKELAQLCPESFTLSLKTYLEHQFPERIRLPSKKYVVMPPSWGTQPPA</sequence>
<dbReference type="AlphaFoldDB" id="A0A842HGM8"/>